<evidence type="ECO:0000256" key="2">
    <source>
        <dbReference type="ARBA" id="ARBA00022803"/>
    </source>
</evidence>
<evidence type="ECO:0000256" key="3">
    <source>
        <dbReference type="PROSITE-ProRule" id="PRU00339"/>
    </source>
</evidence>
<dbReference type="Gene3D" id="3.10.620.30">
    <property type="match status" value="1"/>
</dbReference>
<evidence type="ECO:0000256" key="1">
    <source>
        <dbReference type="ARBA" id="ARBA00022737"/>
    </source>
</evidence>
<dbReference type="SUPFAM" id="SSF54001">
    <property type="entry name" value="Cysteine proteinases"/>
    <property type="match status" value="1"/>
</dbReference>
<protein>
    <submittedName>
        <fullName evidence="6">DUF3857 domain-containing protein</fullName>
    </submittedName>
</protein>
<dbReference type="OrthoDB" id="98874at2"/>
<dbReference type="Pfam" id="PF12969">
    <property type="entry name" value="DUF3857"/>
    <property type="match status" value="1"/>
</dbReference>
<dbReference type="SUPFAM" id="SSF48452">
    <property type="entry name" value="TPR-like"/>
    <property type="match status" value="1"/>
</dbReference>
<proteinExistence type="predicted"/>
<feature type="signal peptide" evidence="4">
    <location>
        <begin position="1"/>
        <end position="20"/>
    </location>
</feature>
<keyword evidence="1" id="KW-0677">Repeat</keyword>
<accession>A0A845AER0</accession>
<dbReference type="InterPro" id="IPR038765">
    <property type="entry name" value="Papain-like_cys_pep_sf"/>
</dbReference>
<feature type="chain" id="PRO_5032872433" evidence="4">
    <location>
        <begin position="21"/>
        <end position="934"/>
    </location>
</feature>
<dbReference type="RefSeq" id="WP_160740256.1">
    <property type="nucleotide sequence ID" value="NZ_WTYQ01000006.1"/>
</dbReference>
<gene>
    <name evidence="6" type="ORF">GRI39_13465</name>
</gene>
<dbReference type="InterPro" id="IPR011990">
    <property type="entry name" value="TPR-like_helical_dom_sf"/>
</dbReference>
<dbReference type="PROSITE" id="PS50005">
    <property type="entry name" value="TPR"/>
    <property type="match status" value="1"/>
</dbReference>
<organism evidence="6 7">
    <name type="scientific">Altericroceibacterium indicum</name>
    <dbReference type="NCBI Taxonomy" id="374177"/>
    <lineage>
        <taxon>Bacteria</taxon>
        <taxon>Pseudomonadati</taxon>
        <taxon>Pseudomonadota</taxon>
        <taxon>Alphaproteobacteria</taxon>
        <taxon>Sphingomonadales</taxon>
        <taxon>Erythrobacteraceae</taxon>
        <taxon>Altericroceibacterium</taxon>
    </lineage>
</organism>
<keyword evidence="2 3" id="KW-0802">TPR repeat</keyword>
<comment type="caution">
    <text evidence="6">The sequence shown here is derived from an EMBL/GenBank/DDBJ whole genome shotgun (WGS) entry which is preliminary data.</text>
</comment>
<name>A0A845AER0_9SPHN</name>
<evidence type="ECO:0000313" key="6">
    <source>
        <dbReference type="EMBL" id="MXP27036.1"/>
    </source>
</evidence>
<evidence type="ECO:0000256" key="4">
    <source>
        <dbReference type="SAM" id="SignalP"/>
    </source>
</evidence>
<dbReference type="InterPro" id="IPR019734">
    <property type="entry name" value="TPR_rpt"/>
</dbReference>
<feature type="repeat" description="TPR" evidence="3">
    <location>
        <begin position="856"/>
        <end position="889"/>
    </location>
</feature>
<evidence type="ECO:0000313" key="7">
    <source>
        <dbReference type="Proteomes" id="UP000460561"/>
    </source>
</evidence>
<dbReference type="EMBL" id="WTYQ01000006">
    <property type="protein sequence ID" value="MXP27036.1"/>
    <property type="molecule type" value="Genomic_DNA"/>
</dbReference>
<reference evidence="6 7" key="1">
    <citation type="submission" date="2019-12" db="EMBL/GenBank/DDBJ databases">
        <title>Genomic-based taxomic classification of the family Erythrobacteraceae.</title>
        <authorList>
            <person name="Xu L."/>
        </authorList>
    </citation>
    <scope>NUCLEOTIDE SEQUENCE [LARGE SCALE GENOMIC DNA]</scope>
    <source>
        <strain evidence="6 7">DSM 18604</strain>
    </source>
</reference>
<keyword evidence="7" id="KW-1185">Reference proteome</keyword>
<dbReference type="InterPro" id="IPR050498">
    <property type="entry name" value="Ycf3"/>
</dbReference>
<keyword evidence="4" id="KW-0732">Signal</keyword>
<dbReference type="Gene3D" id="1.25.40.10">
    <property type="entry name" value="Tetratricopeptide repeat domain"/>
    <property type="match status" value="2"/>
</dbReference>
<dbReference type="PANTHER" id="PTHR44858">
    <property type="entry name" value="TETRATRICOPEPTIDE REPEAT PROTEIN 6"/>
    <property type="match status" value="1"/>
</dbReference>
<dbReference type="Gene3D" id="2.60.40.3140">
    <property type="match status" value="1"/>
</dbReference>
<feature type="domain" description="DUF3857" evidence="5">
    <location>
        <begin position="61"/>
        <end position="208"/>
    </location>
</feature>
<dbReference type="PANTHER" id="PTHR44858:SF1">
    <property type="entry name" value="UDP-N-ACETYLGLUCOSAMINE--PEPTIDE N-ACETYLGLUCOSAMINYLTRANSFERASE SPINDLY-RELATED"/>
    <property type="match status" value="1"/>
</dbReference>
<evidence type="ECO:0000259" key="5">
    <source>
        <dbReference type="Pfam" id="PF12969"/>
    </source>
</evidence>
<dbReference type="SMART" id="SM00028">
    <property type="entry name" value="TPR"/>
    <property type="match status" value="2"/>
</dbReference>
<dbReference type="Proteomes" id="UP000460561">
    <property type="component" value="Unassembled WGS sequence"/>
</dbReference>
<sequence length="934" mass="103243">MRFLGASFIALACCSVPAWAGDDVLYGDAPEWVDSFDISSITPQSNVPLVLLDIQQRIENNQLVTYSDRAFKLDSPEAVTSAGTVSTLWLPDKGDLTVNRLDILRDGKTIHVLDALAADNKERFTVLRREQQLEQRSIDGLLTATMTVPDLRVGDILRVTTSTTLKDATLDGNVQATQPLFADPQKAGYAHYSLSWPEGEQVSWRAGPFVDGVEESSKNGYHYASIALPLPKREDMPSDAPMRYLRAPLFQATTYKDWKDVSSSFADLYSTEGKLAAAQGLEAEVNRIKAASADPLQRAALALQLVQDDISYLANGMNGGNYVPQSPAQTWAKRYGDCKAKTVLLLTLLHAMDIEAEAALVSSTIGDAVPELLPMPADFDHVLVRAMIGGREYWLDGTAAGTRITDIDGVPPFFNALPLRAEGADLIALPERPLAQPNVFSKITLDESAGFDLPVIFTIDANFIGPIAAQLRPLVLQGTDENIDKFSQTFSDEMFGNAVISERKLSYDVKTGVLTASIKGVTSNRWSFKRGKAQQTFDNFDISDVRFAPDRARSLWRDIPVSFRVSPIHSEILTTIALPSQQGDYTLVGKPDIAANVINMDLTRTATLNDKELTIQTNRGEFPKEIQPGNISAEKAKTARLDAKTLRLEAVPKGERVWELSSKDLTARTATLREIYAAAIAKDPKETAPLRSRALFRQTIRDYEGTYEDLTAQLEIEPTAELYLWRAWIDRALEDDDQAIADTREAFALEPTPDHAWEEARVLKLAGDYDSALKVIANYEGQIEDDIEFTTERADILGAQGKTEEGLEIINSELVEKPNNPYLLEISCWHRGKWNVGLDDVLSVCTQAIENSSSVSSAMDGRALAYFRLAENESAIEDLNNALEIEPDRQGARYLRGIVRLANGDKGGQKDVDQALRDYPHLQRDYARYDLGVK</sequence>
<dbReference type="InterPro" id="IPR024618">
    <property type="entry name" value="DUF3857"/>
</dbReference>
<dbReference type="AlphaFoldDB" id="A0A845AER0"/>